<organism evidence="2 3">
    <name type="scientific">Lactuca saligna</name>
    <name type="common">Willowleaf lettuce</name>
    <dbReference type="NCBI Taxonomy" id="75948"/>
    <lineage>
        <taxon>Eukaryota</taxon>
        <taxon>Viridiplantae</taxon>
        <taxon>Streptophyta</taxon>
        <taxon>Embryophyta</taxon>
        <taxon>Tracheophyta</taxon>
        <taxon>Spermatophyta</taxon>
        <taxon>Magnoliopsida</taxon>
        <taxon>eudicotyledons</taxon>
        <taxon>Gunneridae</taxon>
        <taxon>Pentapetalae</taxon>
        <taxon>asterids</taxon>
        <taxon>campanulids</taxon>
        <taxon>Asterales</taxon>
        <taxon>Asteraceae</taxon>
        <taxon>Cichorioideae</taxon>
        <taxon>Cichorieae</taxon>
        <taxon>Lactucinae</taxon>
        <taxon>Lactuca</taxon>
    </lineage>
</organism>
<evidence type="ECO:0000313" key="2">
    <source>
        <dbReference type="EMBL" id="CAI9283411.1"/>
    </source>
</evidence>
<feature type="region of interest" description="Disordered" evidence="1">
    <location>
        <begin position="88"/>
        <end position="108"/>
    </location>
</feature>
<keyword evidence="3" id="KW-1185">Reference proteome</keyword>
<reference evidence="2" key="1">
    <citation type="submission" date="2023-04" db="EMBL/GenBank/DDBJ databases">
        <authorList>
            <person name="Vijverberg K."/>
            <person name="Xiong W."/>
            <person name="Schranz E."/>
        </authorList>
    </citation>
    <scope>NUCLEOTIDE SEQUENCE</scope>
</reference>
<dbReference type="Proteomes" id="UP001177003">
    <property type="component" value="Chromosome 4"/>
</dbReference>
<feature type="compositionally biased region" description="Polar residues" evidence="1">
    <location>
        <begin position="95"/>
        <end position="108"/>
    </location>
</feature>
<proteinExistence type="predicted"/>
<evidence type="ECO:0000313" key="3">
    <source>
        <dbReference type="Proteomes" id="UP001177003"/>
    </source>
</evidence>
<dbReference type="AlphaFoldDB" id="A0AA35Z0E9"/>
<name>A0AA35Z0E9_LACSI</name>
<dbReference type="EMBL" id="OX465080">
    <property type="protein sequence ID" value="CAI9283411.1"/>
    <property type="molecule type" value="Genomic_DNA"/>
</dbReference>
<evidence type="ECO:0000256" key="1">
    <source>
        <dbReference type="SAM" id="MobiDB-lite"/>
    </source>
</evidence>
<gene>
    <name evidence="2" type="ORF">LSALG_LOCUS23010</name>
</gene>
<sequence>MKINTPDLLSYTPIHKLMEVASGVKIRQKEGYTAAARYPCGGSWRSKEKKRWNNLLVVEQAMAAAASCTHDDGWRAAAARLAPTAAGPMTGKEYQPQQENVQRQGWSSTRTAAAPPRCLYDRPPWFFPLYTLRPAIWLHRFSSSRRLGDCDG</sequence>
<accession>A0AA35Z0E9</accession>
<protein>
    <submittedName>
        <fullName evidence="2">Uncharacterized protein</fullName>
    </submittedName>
</protein>